<protein>
    <submittedName>
        <fullName evidence="2">Uncharacterized protein</fullName>
    </submittedName>
</protein>
<evidence type="ECO:0000313" key="1">
    <source>
        <dbReference type="Proteomes" id="UP000887572"/>
    </source>
</evidence>
<reference evidence="2" key="1">
    <citation type="submission" date="2022-11" db="UniProtKB">
        <authorList>
            <consortium name="WormBaseParasite"/>
        </authorList>
    </citation>
    <scope>IDENTIFICATION</scope>
</reference>
<evidence type="ECO:0000313" key="2">
    <source>
        <dbReference type="WBParaSite" id="Gr19_v10_g12895.t1"/>
    </source>
</evidence>
<organism evidence="1 2">
    <name type="scientific">Globodera rostochiensis</name>
    <name type="common">Golden nematode worm</name>
    <name type="synonym">Heterodera rostochiensis</name>
    <dbReference type="NCBI Taxonomy" id="31243"/>
    <lineage>
        <taxon>Eukaryota</taxon>
        <taxon>Metazoa</taxon>
        <taxon>Ecdysozoa</taxon>
        <taxon>Nematoda</taxon>
        <taxon>Chromadorea</taxon>
        <taxon>Rhabditida</taxon>
        <taxon>Tylenchina</taxon>
        <taxon>Tylenchomorpha</taxon>
        <taxon>Tylenchoidea</taxon>
        <taxon>Heteroderidae</taxon>
        <taxon>Heteroderinae</taxon>
        <taxon>Globodera</taxon>
    </lineage>
</organism>
<sequence length="499" mass="57210">MGVKTAISEQRKRMRLYHFESLENVLRGETFKANINKLGGAKARIWKLLTDGTNSEEEARAEQIMALFRTPEYVHEAFFNAPLDEFYEEAMTQSIEAHRRYGLMKADIVVFARWVELKVLEKNDETNILSEFWNLNKYSFSELYDRVLDDEAAVTNAESNSEENSADNKMIQIYCDDKASTNFEPSDAECPMDKMSNSDSLSNEPVEKIKVEPLIGEESVDNMKQINYDDKASTHLEVSDAECPMDKMSNSDSLSNEPVEKIKVEPLIGEESVDNMKQINYDDKASTHLEVSDAECPMDKMSNSDSLSNEPVEKIKVEPLIGEEPVDKMKQTNYDDKALTHLEVSDAECPMDKMSNSDSLSNEPVEKIKVEPLIGKESVNKKQINSDDKTSTHKWKTLKEFELSKEFTLDQLNELLQKLHLLLKQIVGIMDGFFAENCENLREEIRQIKNQLHLRKFAMAVVRSKPRPQLFKVRVVKMLLAIIETKNGEEEEAKKVFEE</sequence>
<accession>A0A914H1U8</accession>
<name>A0A914H1U8_GLORO</name>
<dbReference type="AlphaFoldDB" id="A0A914H1U8"/>
<dbReference type="Proteomes" id="UP000887572">
    <property type="component" value="Unplaced"/>
</dbReference>
<proteinExistence type="predicted"/>
<dbReference type="WBParaSite" id="Gr19_v10_g12895.t1">
    <property type="protein sequence ID" value="Gr19_v10_g12895.t1"/>
    <property type="gene ID" value="Gr19_v10_g12895"/>
</dbReference>
<keyword evidence="1" id="KW-1185">Reference proteome</keyword>